<sequence>MRRYYDPGIARFTSKVKVWFQGLCFLTESIAIGKTLNRPNFKA</sequence>
<dbReference type="EMBL" id="AFLV02000081">
    <property type="protein sequence ID" value="EKR62377.1"/>
    <property type="molecule type" value="Genomic_DNA"/>
</dbReference>
<dbReference type="Proteomes" id="UP000001338">
    <property type="component" value="Unassembled WGS sequence"/>
</dbReference>
<reference evidence="1 2" key="1">
    <citation type="submission" date="2012-10" db="EMBL/GenBank/DDBJ databases">
        <authorList>
            <person name="Harkins D.M."/>
            <person name="Durkin A.S."/>
            <person name="Brinkac L.M."/>
            <person name="Haft D.H."/>
            <person name="Selengut J.D."/>
            <person name="Sanka R."/>
            <person name="DePew J."/>
            <person name="Purushe J."/>
            <person name="Whelen A.C."/>
            <person name="Vinetz J.M."/>
            <person name="Sutton G.G."/>
            <person name="Nierman W.C."/>
            <person name="Fouts D.E."/>
        </authorList>
    </citation>
    <scope>NUCLEOTIDE SEQUENCE [LARGE SCALE GENOMIC DNA]</scope>
    <source>
        <strain evidence="1 2">2006001853</strain>
    </source>
</reference>
<gene>
    <name evidence="1" type="ORF">LEP1GSC036_1517</name>
</gene>
<dbReference type="AlphaFoldDB" id="A0A828YUI6"/>
<evidence type="ECO:0000313" key="1">
    <source>
        <dbReference type="EMBL" id="EKR62377.1"/>
    </source>
</evidence>
<comment type="caution">
    <text evidence="1">The sequence shown here is derived from an EMBL/GenBank/DDBJ whole genome shotgun (WGS) entry which is preliminary data.</text>
</comment>
<proteinExistence type="predicted"/>
<name>A0A828YUI6_9LEPT</name>
<accession>A0A828YUI6</accession>
<organism evidence="1 2">
    <name type="scientific">Leptospira weilii str. 2006001853</name>
    <dbReference type="NCBI Taxonomy" id="1001589"/>
    <lineage>
        <taxon>Bacteria</taxon>
        <taxon>Pseudomonadati</taxon>
        <taxon>Spirochaetota</taxon>
        <taxon>Spirochaetia</taxon>
        <taxon>Leptospirales</taxon>
        <taxon>Leptospiraceae</taxon>
        <taxon>Leptospira</taxon>
    </lineage>
</organism>
<protein>
    <submittedName>
        <fullName evidence="1">Uncharacterized protein</fullName>
    </submittedName>
</protein>
<evidence type="ECO:0000313" key="2">
    <source>
        <dbReference type="Proteomes" id="UP000001338"/>
    </source>
</evidence>